<evidence type="ECO:0000256" key="6">
    <source>
        <dbReference type="PIRSR" id="PIRSR004869-50"/>
    </source>
</evidence>
<evidence type="ECO:0000259" key="7">
    <source>
        <dbReference type="Pfam" id="PF04055"/>
    </source>
</evidence>
<dbReference type="InterPro" id="IPR007197">
    <property type="entry name" value="rSAM"/>
</dbReference>
<dbReference type="InterPro" id="IPR034457">
    <property type="entry name" value="Organic_radical-activating"/>
</dbReference>
<dbReference type="Gene3D" id="3.20.20.70">
    <property type="entry name" value="Aldolase class I"/>
    <property type="match status" value="1"/>
</dbReference>
<keyword evidence="4 6" id="KW-0408">Iron</keyword>
<reference evidence="8 9" key="1">
    <citation type="journal article" date="2010" name="Stand. Genomic Sci.">
        <title>Complete genome sequence of Thermosphaera aggregans type strain (M11TL).</title>
        <authorList>
            <person name="Spring S."/>
            <person name="Rachel R."/>
            <person name="Lapidus A."/>
            <person name="Davenport K."/>
            <person name="Tice H."/>
            <person name="Copeland A."/>
            <person name="Cheng J.F."/>
            <person name="Lucas S."/>
            <person name="Chen F."/>
            <person name="Nolan M."/>
            <person name="Bruce D."/>
            <person name="Goodwin L."/>
            <person name="Pitluck S."/>
            <person name="Ivanova N."/>
            <person name="Mavromatis K."/>
            <person name="Ovchinnikova G."/>
            <person name="Pati A."/>
            <person name="Chen A."/>
            <person name="Palaniappan K."/>
            <person name="Land M."/>
            <person name="Hauser L."/>
            <person name="Chang Y.J."/>
            <person name="Jeffries C.C."/>
            <person name="Brettin T."/>
            <person name="Detter J.C."/>
            <person name="Tapia R."/>
            <person name="Han C."/>
            <person name="Heimerl T."/>
            <person name="Weikl F."/>
            <person name="Brambilla E."/>
            <person name="Goker M."/>
            <person name="Bristow J."/>
            <person name="Eisen J.A."/>
            <person name="Markowitz V."/>
            <person name="Hugenholtz P."/>
            <person name="Kyrpides N.C."/>
            <person name="Klenk H.P."/>
        </authorList>
    </citation>
    <scope>NUCLEOTIDE SEQUENCE [LARGE SCALE GENOMIC DNA]</scope>
    <source>
        <strain evidence="9">DSM 11486 / M11TL</strain>
    </source>
</reference>
<dbReference type="RefSeq" id="WP_013130053.1">
    <property type="nucleotide sequence ID" value="NC_014160.1"/>
</dbReference>
<keyword evidence="1" id="KW-0004">4Fe-4S</keyword>
<dbReference type="AlphaFoldDB" id="D5U2W0"/>
<dbReference type="CDD" id="cd01335">
    <property type="entry name" value="Radical_SAM"/>
    <property type="match status" value="1"/>
</dbReference>
<evidence type="ECO:0000256" key="4">
    <source>
        <dbReference type="ARBA" id="ARBA00023004"/>
    </source>
</evidence>
<keyword evidence="2 6" id="KW-0949">S-adenosyl-L-methionine</keyword>
<keyword evidence="5 6" id="KW-0411">Iron-sulfur</keyword>
<dbReference type="SFLD" id="SFLDS00029">
    <property type="entry name" value="Radical_SAM"/>
    <property type="match status" value="1"/>
</dbReference>
<dbReference type="GO" id="GO:0003824">
    <property type="term" value="F:catalytic activity"/>
    <property type="evidence" value="ECO:0007669"/>
    <property type="project" value="InterPro"/>
</dbReference>
<feature type="binding site" evidence="6">
    <location>
        <position position="155"/>
    </location>
    <ligand>
        <name>[4Fe-4S] cluster</name>
        <dbReference type="ChEBI" id="CHEBI:49883"/>
        <note>4Fe-4S-S-AdoMet</note>
    </ligand>
</feature>
<organism evidence="8 9">
    <name type="scientific">Thermosphaera aggregans (strain DSM 11486 / M11TL)</name>
    <dbReference type="NCBI Taxonomy" id="633148"/>
    <lineage>
        <taxon>Archaea</taxon>
        <taxon>Thermoproteota</taxon>
        <taxon>Thermoprotei</taxon>
        <taxon>Desulfurococcales</taxon>
        <taxon>Desulfurococcaceae</taxon>
        <taxon>Thermosphaera</taxon>
    </lineage>
</organism>
<dbReference type="InterPro" id="IPR016431">
    <property type="entry name" value="Pyrv-formate_lyase-activ_prd"/>
</dbReference>
<dbReference type="InterPro" id="IPR058240">
    <property type="entry name" value="rSAM_sf"/>
</dbReference>
<feature type="domain" description="Radical SAM core" evidence="7">
    <location>
        <begin position="144"/>
        <end position="313"/>
    </location>
</feature>
<dbReference type="PANTHER" id="PTHR30352:SF22">
    <property type="entry name" value="PYRUVATE FORMATE-LYASE ACTIVATING ENZYME HOMOLOG"/>
    <property type="match status" value="1"/>
</dbReference>
<evidence type="ECO:0000256" key="5">
    <source>
        <dbReference type="ARBA" id="ARBA00023014"/>
    </source>
</evidence>
<dbReference type="PIRSF" id="PIRSF004869">
    <property type="entry name" value="PflX_prd"/>
    <property type="match status" value="1"/>
</dbReference>
<dbReference type="OrthoDB" id="18396at2157"/>
<dbReference type="HOGENOM" id="CLU_044176_0_0_2"/>
<dbReference type="EMBL" id="CP001939">
    <property type="protein sequence ID" value="ADG91460.1"/>
    <property type="molecule type" value="Genomic_DNA"/>
</dbReference>
<keyword evidence="3 6" id="KW-0479">Metal-binding</keyword>
<dbReference type="InterPro" id="IPR013785">
    <property type="entry name" value="Aldolase_TIM"/>
</dbReference>
<dbReference type="eggNOG" id="arCOG00936">
    <property type="taxonomic scope" value="Archaea"/>
</dbReference>
<reference evidence="9" key="2">
    <citation type="journal article" date="2010" name="Stand. Genomic Sci.">
        <title>Complete genome sequence of Thermosphaera aggregans type strain (M11TLT).</title>
        <authorList>
            <person name="Spring S."/>
            <person name="Rachel R."/>
            <person name="Lapidus A."/>
            <person name="Davenport K."/>
            <person name="Tice H."/>
            <person name="Copeland A."/>
            <person name="Cheng J.-F."/>
            <person name="Lucas S."/>
            <person name="Chen F."/>
            <person name="Nolan M."/>
            <person name="Bruce D."/>
            <person name="Goodwin L."/>
            <person name="Pitluck S."/>
            <person name="Ivanova N."/>
            <person name="Mavromatis K."/>
            <person name="Ovchinnikova G."/>
            <person name="Pati A."/>
            <person name="Chen A."/>
            <person name="Palaniappan K."/>
            <person name="Land M."/>
            <person name="Hauser L."/>
            <person name="Chang Y.-J."/>
            <person name="Jeffries C.C."/>
            <person name="Brettin T."/>
            <person name="Detter J.C."/>
            <person name="Tapia R."/>
            <person name="Han C."/>
            <person name="Heimerl T."/>
            <person name="Weikl F."/>
            <person name="Brambilla E."/>
            <person name="Goker M."/>
            <person name="Bristow J."/>
            <person name="Eisen J.A."/>
            <person name="Markowitz V."/>
            <person name="Hugenholtz P."/>
            <person name="Kyrpides N.C."/>
            <person name="Klenk H.-P."/>
        </authorList>
    </citation>
    <scope>NUCLEOTIDE SEQUENCE [LARGE SCALE GENOMIC DNA]</scope>
    <source>
        <strain evidence="9">DSM 11486 / M11TL</strain>
    </source>
</reference>
<dbReference type="PANTHER" id="PTHR30352">
    <property type="entry name" value="PYRUVATE FORMATE-LYASE-ACTIVATING ENZYME"/>
    <property type="match status" value="1"/>
</dbReference>
<sequence length="380" mass="41460">MGKCRLCGKTSPSISDVIGACAECLRTRGAVALSIARTSHASYRLGLGLPAEPPQAETRVRCTVCANNCAVPDHGSGFCGVWVSERGVLKTIAGVNASIGHYYFDPLPTNCVATPVCPAATGRGYPRYAVSPSVEHGYYNLAVFFAGCNLDCLFCQNWEHKKMVAGPGWKRYVFTIDGLLRAGLDGKVTCVCFFGGDPGPHTVFALNFSRRLLKEAGERGVVKRVCWETNGLVNPALFKEMVRLSLESGGIVKVDWKAWSPWIYEALTGINGVKALEYLKTNVKIALEMGRERREIPVLVVSMLLVPGYVDEDEVSGVADYLSSLDPETPLILLAFHPDHLLRDLPPTSLNHAEKAYRAAVGKGLRNVYVGNEWLLGNYY</sequence>
<comment type="cofactor">
    <cofactor evidence="6">
        <name>[4Fe-4S] cluster</name>
        <dbReference type="ChEBI" id="CHEBI:49883"/>
    </cofactor>
    <text evidence="6">Binds 1 [4Fe-4S] cluster. The cluster is coordinated with 3 cysteines and an exchangeable S-adenosyl-L-methionine.</text>
</comment>
<dbReference type="GO" id="GO:0051539">
    <property type="term" value="F:4 iron, 4 sulfur cluster binding"/>
    <property type="evidence" value="ECO:0007669"/>
    <property type="project" value="UniProtKB-KW"/>
</dbReference>
<evidence type="ECO:0000256" key="3">
    <source>
        <dbReference type="ARBA" id="ARBA00022723"/>
    </source>
</evidence>
<dbReference type="Pfam" id="PF04055">
    <property type="entry name" value="Radical_SAM"/>
    <property type="match status" value="1"/>
</dbReference>
<dbReference type="GO" id="GO:0046872">
    <property type="term" value="F:metal ion binding"/>
    <property type="evidence" value="ECO:0007669"/>
    <property type="project" value="UniProtKB-KW"/>
</dbReference>
<name>D5U2W0_THEAM</name>
<dbReference type="Proteomes" id="UP000002376">
    <property type="component" value="Chromosome"/>
</dbReference>
<dbReference type="KEGG" id="tag:Tagg_1193"/>
<evidence type="ECO:0000313" key="8">
    <source>
        <dbReference type="EMBL" id="ADG91460.1"/>
    </source>
</evidence>
<gene>
    <name evidence="8" type="ordered locus">Tagg_1193</name>
</gene>
<evidence type="ECO:0000256" key="1">
    <source>
        <dbReference type="ARBA" id="ARBA00022485"/>
    </source>
</evidence>
<dbReference type="GeneID" id="9166232"/>
<proteinExistence type="predicted"/>
<reference key="3">
    <citation type="submission" date="2010-02" db="EMBL/GenBank/DDBJ databases">
        <title>Complete genome sequence of Thermosphaera aggregans type strain (M11TL).</title>
        <authorList>
            <consortium name="US DOE Joint Genome Institute (JGI-PGF)"/>
            <person name="Spring S."/>
            <person name="Lapidus A."/>
            <person name="Munk C."/>
            <person name="Schroeder M."/>
            <person name="Glavina Del Rio T."/>
            <person name="Tice H."/>
            <person name="Copeland A."/>
            <person name="Cheng J.-F."/>
            <person name="Lucas S."/>
            <person name="Chen F."/>
            <person name="Nolan M."/>
            <person name="Bruce D."/>
            <person name="Goodwin L."/>
            <person name="Pitluck S."/>
            <person name="Ivanova N."/>
            <person name="Mavromatis K."/>
            <person name="Ovchinnikova G."/>
            <person name="Pati A."/>
            <person name="Chen A."/>
            <person name="Palaniappan K."/>
            <person name="Land M."/>
            <person name="Hauser L."/>
            <person name="Chang Y.-J."/>
            <person name="Jeffries C.C."/>
            <person name="Brettin T."/>
            <person name="Detter J.C."/>
            <person name="Tapia R."/>
            <person name="Han C."/>
            <person name="Chain P."/>
            <person name="Heimerl T."/>
            <person name="Weik F."/>
            <person name="Goker M."/>
            <person name="Rachel R."/>
            <person name="Bristow J."/>
            <person name="Eisen J.A."/>
            <person name="Markowitz V."/>
            <person name="Hugenholtz P."/>
            <person name="Kyrpides N.C."/>
            <person name="Klenk H.-P."/>
        </authorList>
    </citation>
    <scope>NUCLEOTIDE SEQUENCE</scope>
    <source>
        <strain>DSM 11486</strain>
    </source>
</reference>
<feature type="binding site" evidence="6">
    <location>
        <position position="148"/>
    </location>
    <ligand>
        <name>[4Fe-4S] cluster</name>
        <dbReference type="ChEBI" id="CHEBI:49883"/>
        <note>4Fe-4S-S-AdoMet</note>
    </ligand>
</feature>
<protein>
    <submittedName>
        <fullName evidence="8">Radical SAM domain protein</fullName>
    </submittedName>
</protein>
<keyword evidence="9" id="KW-1185">Reference proteome</keyword>
<feature type="binding site" evidence="6">
    <location>
        <position position="152"/>
    </location>
    <ligand>
        <name>[4Fe-4S] cluster</name>
        <dbReference type="ChEBI" id="CHEBI:49883"/>
        <note>4Fe-4S-S-AdoMet</note>
    </ligand>
</feature>
<accession>D5U2W0</accession>
<evidence type="ECO:0000313" key="9">
    <source>
        <dbReference type="Proteomes" id="UP000002376"/>
    </source>
</evidence>
<dbReference type="SUPFAM" id="SSF102114">
    <property type="entry name" value="Radical SAM enzymes"/>
    <property type="match status" value="1"/>
</dbReference>
<evidence type="ECO:0000256" key="2">
    <source>
        <dbReference type="ARBA" id="ARBA00022691"/>
    </source>
</evidence>
<dbReference type="STRING" id="633148.Tagg_1193"/>